<keyword evidence="1" id="KW-0732">Signal</keyword>
<accession>H1W0R4</accession>
<dbReference type="VEuPathDB" id="FungiDB:CH63R_09236"/>
<dbReference type="HOGENOM" id="CLU_2120931_0_0_1"/>
<dbReference type="PANTHER" id="PTHR37574">
    <property type="entry name" value="LIPASE B"/>
    <property type="match status" value="1"/>
</dbReference>
<dbReference type="Proteomes" id="UP000007174">
    <property type="component" value="Unassembled WGS sequence"/>
</dbReference>
<evidence type="ECO:0000313" key="3">
    <source>
        <dbReference type="Proteomes" id="UP000007174"/>
    </source>
</evidence>
<evidence type="ECO:0000313" key="2">
    <source>
        <dbReference type="EMBL" id="CCF46077.1"/>
    </source>
</evidence>
<dbReference type="Gene3D" id="3.40.50.1820">
    <property type="entry name" value="alpha/beta hydrolase"/>
    <property type="match status" value="1"/>
</dbReference>
<evidence type="ECO:0000256" key="1">
    <source>
        <dbReference type="SAM" id="SignalP"/>
    </source>
</evidence>
<feature type="chain" id="PRO_5003556957" evidence="1">
    <location>
        <begin position="17"/>
        <end position="114"/>
    </location>
</feature>
<sequence length="114" mass="12882">MLYNALAFALLRDALANEGPGRLERVDRKKVCADPAAGKLDALEIQATEAVLADAARNVLVYPNKVNREPAIKDYARQYQDDCLATERFDAELFRGQYKDVLYRTYAAWIIKSI</sequence>
<dbReference type="STRING" id="759273.H1W0R4"/>
<feature type="signal peptide" evidence="1">
    <location>
        <begin position="1"/>
        <end position="16"/>
    </location>
</feature>
<dbReference type="PANTHER" id="PTHR37574:SF1">
    <property type="entry name" value="LIPASE B"/>
    <property type="match status" value="1"/>
</dbReference>
<name>H1W0R4_COLHI</name>
<reference evidence="3" key="1">
    <citation type="journal article" date="2012" name="Nat. Genet.">
        <title>Lifestyle transitions in plant pathogenic Colletotrichum fungi deciphered by genome and transcriptome analyses.</title>
        <authorList>
            <person name="O'Connell R.J."/>
            <person name="Thon M.R."/>
            <person name="Hacquard S."/>
            <person name="Amyotte S.G."/>
            <person name="Kleemann J."/>
            <person name="Torres M.F."/>
            <person name="Damm U."/>
            <person name="Buiate E.A."/>
            <person name="Epstein L."/>
            <person name="Alkan N."/>
            <person name="Altmueller J."/>
            <person name="Alvarado-Balderrama L."/>
            <person name="Bauser C.A."/>
            <person name="Becker C."/>
            <person name="Birren B.W."/>
            <person name="Chen Z."/>
            <person name="Choi J."/>
            <person name="Crouch J.A."/>
            <person name="Duvick J.P."/>
            <person name="Farman M.A."/>
            <person name="Gan P."/>
            <person name="Heiman D."/>
            <person name="Henrissat B."/>
            <person name="Howard R.J."/>
            <person name="Kabbage M."/>
            <person name="Koch C."/>
            <person name="Kracher B."/>
            <person name="Kubo Y."/>
            <person name="Law A.D."/>
            <person name="Lebrun M.-H."/>
            <person name="Lee Y.-H."/>
            <person name="Miyara I."/>
            <person name="Moore N."/>
            <person name="Neumann U."/>
            <person name="Nordstroem K."/>
            <person name="Panaccione D.G."/>
            <person name="Panstruga R."/>
            <person name="Place M."/>
            <person name="Proctor R.H."/>
            <person name="Prusky D."/>
            <person name="Rech G."/>
            <person name="Reinhardt R."/>
            <person name="Rollins J.A."/>
            <person name="Rounsley S."/>
            <person name="Schardl C.L."/>
            <person name="Schwartz D.C."/>
            <person name="Shenoy N."/>
            <person name="Shirasu K."/>
            <person name="Sikhakolli U.R."/>
            <person name="Stueber K."/>
            <person name="Sukno S.A."/>
            <person name="Sweigard J.A."/>
            <person name="Takano Y."/>
            <person name="Takahara H."/>
            <person name="Trail F."/>
            <person name="van der Does H.C."/>
            <person name="Voll L.M."/>
            <person name="Will I."/>
            <person name="Young S."/>
            <person name="Zeng Q."/>
            <person name="Zhang J."/>
            <person name="Zhou S."/>
            <person name="Dickman M.B."/>
            <person name="Schulze-Lefert P."/>
            <person name="Ver Loren van Themaat E."/>
            <person name="Ma L.-J."/>
            <person name="Vaillancourt L.J."/>
        </authorList>
    </citation>
    <scope>NUCLEOTIDE SEQUENCE [LARGE SCALE GENOMIC DNA]</scope>
    <source>
        <strain evidence="3">IMI 349063</strain>
    </source>
</reference>
<gene>
    <name evidence="2" type="ORF">CH063_03777</name>
</gene>
<dbReference type="AlphaFoldDB" id="H1W0R4"/>
<protein>
    <submittedName>
        <fullName evidence="2">Uncharacterized protein</fullName>
    </submittedName>
</protein>
<proteinExistence type="predicted"/>
<organism evidence="2 3">
    <name type="scientific">Colletotrichum higginsianum (strain IMI 349063)</name>
    <name type="common">Crucifer anthracnose fungus</name>
    <dbReference type="NCBI Taxonomy" id="759273"/>
    <lineage>
        <taxon>Eukaryota</taxon>
        <taxon>Fungi</taxon>
        <taxon>Dikarya</taxon>
        <taxon>Ascomycota</taxon>
        <taxon>Pezizomycotina</taxon>
        <taxon>Sordariomycetes</taxon>
        <taxon>Hypocreomycetidae</taxon>
        <taxon>Glomerellales</taxon>
        <taxon>Glomerellaceae</taxon>
        <taxon>Colletotrichum</taxon>
        <taxon>Colletotrichum destructivum species complex</taxon>
    </lineage>
</organism>
<dbReference type="EMBL" id="CACQ02008323">
    <property type="protein sequence ID" value="CCF46077.1"/>
    <property type="molecule type" value="Genomic_DNA"/>
</dbReference>
<dbReference type="InterPro" id="IPR053228">
    <property type="entry name" value="Stereospecific_Lipase"/>
</dbReference>
<dbReference type="InterPro" id="IPR029058">
    <property type="entry name" value="AB_hydrolase_fold"/>
</dbReference>